<accession>A0AAE1CAQ2</accession>
<protein>
    <recommendedName>
        <fullName evidence="4">Transmembrane protein</fullName>
    </recommendedName>
</protein>
<reference evidence="2" key="2">
    <citation type="submission" date="2023-06" db="EMBL/GenBank/DDBJ databases">
        <authorList>
            <consortium name="Lawrence Berkeley National Laboratory"/>
            <person name="Haridas S."/>
            <person name="Hensen N."/>
            <person name="Bonometti L."/>
            <person name="Westerberg I."/>
            <person name="Brannstrom I.O."/>
            <person name="Guillou S."/>
            <person name="Cros-Aarteil S."/>
            <person name="Calhoun S."/>
            <person name="Kuo A."/>
            <person name="Mondo S."/>
            <person name="Pangilinan J."/>
            <person name="Riley R."/>
            <person name="Labutti K."/>
            <person name="Andreopoulos B."/>
            <person name="Lipzen A."/>
            <person name="Chen C."/>
            <person name="Yanf M."/>
            <person name="Daum C."/>
            <person name="Ng V."/>
            <person name="Clum A."/>
            <person name="Steindorff A."/>
            <person name="Ohm R."/>
            <person name="Martin F."/>
            <person name="Silar P."/>
            <person name="Natvig D."/>
            <person name="Lalanne C."/>
            <person name="Gautier V."/>
            <person name="Ament-Velasquez S.L."/>
            <person name="Kruys A."/>
            <person name="Hutchinson M.I."/>
            <person name="Powell A.J."/>
            <person name="Barry K."/>
            <person name="Miller A.N."/>
            <person name="Grigoriev I.V."/>
            <person name="Debuchy R."/>
            <person name="Gladieux P."/>
            <person name="Thoren M.H."/>
            <person name="Johannesson H."/>
        </authorList>
    </citation>
    <scope>NUCLEOTIDE SEQUENCE</scope>
    <source>
        <strain evidence="2">CBS 314.62</strain>
    </source>
</reference>
<organism evidence="2 3">
    <name type="scientific">Podospora appendiculata</name>
    <dbReference type="NCBI Taxonomy" id="314037"/>
    <lineage>
        <taxon>Eukaryota</taxon>
        <taxon>Fungi</taxon>
        <taxon>Dikarya</taxon>
        <taxon>Ascomycota</taxon>
        <taxon>Pezizomycotina</taxon>
        <taxon>Sordariomycetes</taxon>
        <taxon>Sordariomycetidae</taxon>
        <taxon>Sordariales</taxon>
        <taxon>Podosporaceae</taxon>
        <taxon>Podospora</taxon>
    </lineage>
</organism>
<dbReference type="AlphaFoldDB" id="A0AAE1CAQ2"/>
<gene>
    <name evidence="2" type="ORF">B0T22DRAFT_227895</name>
</gene>
<reference evidence="2" key="1">
    <citation type="journal article" date="2023" name="Mol. Phylogenet. Evol.">
        <title>Genome-scale phylogeny and comparative genomics of the fungal order Sordariales.</title>
        <authorList>
            <person name="Hensen N."/>
            <person name="Bonometti L."/>
            <person name="Westerberg I."/>
            <person name="Brannstrom I.O."/>
            <person name="Guillou S."/>
            <person name="Cros-Aarteil S."/>
            <person name="Calhoun S."/>
            <person name="Haridas S."/>
            <person name="Kuo A."/>
            <person name="Mondo S."/>
            <person name="Pangilinan J."/>
            <person name="Riley R."/>
            <person name="LaButti K."/>
            <person name="Andreopoulos B."/>
            <person name="Lipzen A."/>
            <person name="Chen C."/>
            <person name="Yan M."/>
            <person name="Daum C."/>
            <person name="Ng V."/>
            <person name="Clum A."/>
            <person name="Steindorff A."/>
            <person name="Ohm R.A."/>
            <person name="Martin F."/>
            <person name="Silar P."/>
            <person name="Natvig D.O."/>
            <person name="Lalanne C."/>
            <person name="Gautier V."/>
            <person name="Ament-Velasquez S.L."/>
            <person name="Kruys A."/>
            <person name="Hutchinson M.I."/>
            <person name="Powell A.J."/>
            <person name="Barry K."/>
            <person name="Miller A.N."/>
            <person name="Grigoriev I.V."/>
            <person name="Debuchy R."/>
            <person name="Gladieux P."/>
            <person name="Hiltunen Thoren M."/>
            <person name="Johannesson H."/>
        </authorList>
    </citation>
    <scope>NUCLEOTIDE SEQUENCE</scope>
    <source>
        <strain evidence="2">CBS 314.62</strain>
    </source>
</reference>
<dbReference type="Proteomes" id="UP001270362">
    <property type="component" value="Unassembled WGS sequence"/>
</dbReference>
<comment type="caution">
    <text evidence="2">The sequence shown here is derived from an EMBL/GenBank/DDBJ whole genome shotgun (WGS) entry which is preliminary data.</text>
</comment>
<proteinExistence type="predicted"/>
<evidence type="ECO:0000313" key="3">
    <source>
        <dbReference type="Proteomes" id="UP001270362"/>
    </source>
</evidence>
<evidence type="ECO:0008006" key="4">
    <source>
        <dbReference type="Google" id="ProtNLM"/>
    </source>
</evidence>
<feature type="transmembrane region" description="Helical" evidence="1">
    <location>
        <begin position="64"/>
        <end position="84"/>
    </location>
</feature>
<keyword evidence="1" id="KW-1133">Transmembrane helix</keyword>
<evidence type="ECO:0000313" key="2">
    <source>
        <dbReference type="EMBL" id="KAK3685743.1"/>
    </source>
</evidence>
<keyword evidence="1" id="KW-0812">Transmembrane</keyword>
<sequence length="129" mass="14320">MRDEEQGGGEVKRILYSSSLSCFRYAPFFLCFFLFFCLSVSLGVGETRRMKEGKWMDGRTMRCITAVSCSSALSFNTGLGLFLFCSLITVRRMHCVGLGAHGGFVERLKSGFSFWSHDSDGLPDLAGNN</sequence>
<keyword evidence="1" id="KW-0472">Membrane</keyword>
<keyword evidence="3" id="KW-1185">Reference proteome</keyword>
<name>A0AAE1CAQ2_9PEZI</name>
<feature type="transmembrane region" description="Helical" evidence="1">
    <location>
        <begin position="25"/>
        <end position="44"/>
    </location>
</feature>
<dbReference type="EMBL" id="JAULSO010000003">
    <property type="protein sequence ID" value="KAK3685743.1"/>
    <property type="molecule type" value="Genomic_DNA"/>
</dbReference>
<evidence type="ECO:0000256" key="1">
    <source>
        <dbReference type="SAM" id="Phobius"/>
    </source>
</evidence>